<dbReference type="PANTHER" id="PTHR19432:SF68">
    <property type="entry name" value="SUCROSE TRANSPORT PROTEIN SUC8-LIKE"/>
    <property type="match status" value="1"/>
</dbReference>
<dbReference type="Gene3D" id="1.20.1250.20">
    <property type="entry name" value="MFS general substrate transporter like domains"/>
    <property type="match status" value="1"/>
</dbReference>
<comment type="subcellular location">
    <subcellularLocation>
        <location evidence="1">Membrane</location>
        <topology evidence="1">Multi-pass membrane protein</topology>
    </subcellularLocation>
</comment>
<protein>
    <recommendedName>
        <fullName evidence="13">Sucrose transporter</fullName>
    </recommendedName>
</protein>
<keyword evidence="12" id="KW-1185">Reference proteome</keyword>
<evidence type="ECO:0000256" key="10">
    <source>
        <dbReference type="SAM" id="Phobius"/>
    </source>
</evidence>
<feature type="transmembrane region" description="Helical" evidence="10">
    <location>
        <begin position="107"/>
        <end position="125"/>
    </location>
</feature>
<feature type="transmembrane region" description="Helical" evidence="10">
    <location>
        <begin position="196"/>
        <end position="216"/>
    </location>
</feature>
<organism evidence="11 12">
    <name type="scientific">Dipteronia dyeriana</name>
    <dbReference type="NCBI Taxonomy" id="168575"/>
    <lineage>
        <taxon>Eukaryota</taxon>
        <taxon>Viridiplantae</taxon>
        <taxon>Streptophyta</taxon>
        <taxon>Embryophyta</taxon>
        <taxon>Tracheophyta</taxon>
        <taxon>Spermatophyta</taxon>
        <taxon>Magnoliopsida</taxon>
        <taxon>eudicotyledons</taxon>
        <taxon>Gunneridae</taxon>
        <taxon>Pentapetalae</taxon>
        <taxon>rosids</taxon>
        <taxon>malvids</taxon>
        <taxon>Sapindales</taxon>
        <taxon>Sapindaceae</taxon>
        <taxon>Hippocastanoideae</taxon>
        <taxon>Acereae</taxon>
        <taxon>Dipteronia</taxon>
    </lineage>
</organism>
<evidence type="ECO:0000256" key="2">
    <source>
        <dbReference type="ARBA" id="ARBA00004914"/>
    </source>
</evidence>
<sequence>MSVSSIAASVQFTWALQISLLTPYIQTLGVPESFSALIWIYGAFSDMVLQPILGYKSDHHTSRFGYRLPFIIFGTAFTCLSFILIGFTKDIGYLTGDFMDQRLKPRAVVIFVLGFLLMDIVNNTLQGSCRALLNDLCFLDRRAMRTAMSWFSFFMAVVSKVQLSNELTREQFNNNNEAMLFVKQVVSVFHNMKKPMQLLLVVTFLTWLAWFSIILMGTDWVGKEVFGGKVQGDKSS</sequence>
<keyword evidence="6 10" id="KW-0812">Transmembrane</keyword>
<evidence type="ECO:0000256" key="8">
    <source>
        <dbReference type="ARBA" id="ARBA00022989"/>
    </source>
</evidence>
<evidence type="ECO:0000256" key="4">
    <source>
        <dbReference type="ARBA" id="ARBA00022448"/>
    </source>
</evidence>
<proteinExistence type="inferred from homology"/>
<comment type="caution">
    <text evidence="11">The sequence shown here is derived from an EMBL/GenBank/DDBJ whole genome shotgun (WGS) entry which is preliminary data.</text>
</comment>
<dbReference type="GO" id="GO:0005886">
    <property type="term" value="C:plasma membrane"/>
    <property type="evidence" value="ECO:0007669"/>
    <property type="project" value="TreeGrafter"/>
</dbReference>
<comment type="pathway">
    <text evidence="2">Glycan biosynthesis; sucrose metabolism.</text>
</comment>
<accession>A0AAD9XHA7</accession>
<evidence type="ECO:0000313" key="11">
    <source>
        <dbReference type="EMBL" id="KAK2659237.1"/>
    </source>
</evidence>
<feature type="transmembrane region" description="Helical" evidence="10">
    <location>
        <begin position="67"/>
        <end position="87"/>
    </location>
</feature>
<evidence type="ECO:0000256" key="9">
    <source>
        <dbReference type="ARBA" id="ARBA00023136"/>
    </source>
</evidence>
<dbReference type="InterPro" id="IPR036259">
    <property type="entry name" value="MFS_trans_sf"/>
</dbReference>
<keyword evidence="4" id="KW-0813">Transport</keyword>
<evidence type="ECO:0000256" key="5">
    <source>
        <dbReference type="ARBA" id="ARBA00022597"/>
    </source>
</evidence>
<gene>
    <name evidence="11" type="ORF">Ddye_005770</name>
</gene>
<dbReference type="SUPFAM" id="SSF103473">
    <property type="entry name" value="MFS general substrate transporter"/>
    <property type="match status" value="1"/>
</dbReference>
<keyword evidence="7" id="KW-0769">Symport</keyword>
<dbReference type="Proteomes" id="UP001280121">
    <property type="component" value="Unassembled WGS sequence"/>
</dbReference>
<dbReference type="AlphaFoldDB" id="A0AAD9XHA7"/>
<dbReference type="GO" id="GO:0005773">
    <property type="term" value="C:vacuole"/>
    <property type="evidence" value="ECO:0007669"/>
    <property type="project" value="TreeGrafter"/>
</dbReference>
<keyword evidence="9 10" id="KW-0472">Membrane</keyword>
<dbReference type="Pfam" id="PF03209">
    <property type="entry name" value="PUCC"/>
    <property type="match status" value="1"/>
</dbReference>
<reference evidence="11" key="1">
    <citation type="journal article" date="2023" name="Plant J.">
        <title>Genome sequences and population genomics provide insights into the demographic history, inbreeding, and mutation load of two 'living fossil' tree species of Dipteronia.</title>
        <authorList>
            <person name="Feng Y."/>
            <person name="Comes H.P."/>
            <person name="Chen J."/>
            <person name="Zhu S."/>
            <person name="Lu R."/>
            <person name="Zhang X."/>
            <person name="Li P."/>
            <person name="Qiu J."/>
            <person name="Olsen K.M."/>
            <person name="Qiu Y."/>
        </authorList>
    </citation>
    <scope>NUCLEOTIDE SEQUENCE</scope>
    <source>
        <strain evidence="11">KIB01</strain>
    </source>
</reference>
<comment type="similarity">
    <text evidence="3">Belongs to the glycoside-pentoside-hexuronide (GPH) cation symporter transporter (TC 2.A.2.4) family.</text>
</comment>
<evidence type="ECO:0000256" key="7">
    <source>
        <dbReference type="ARBA" id="ARBA00022847"/>
    </source>
</evidence>
<keyword evidence="5" id="KW-0762">Sugar transport</keyword>
<dbReference type="PANTHER" id="PTHR19432">
    <property type="entry name" value="SUGAR TRANSPORTER"/>
    <property type="match status" value="1"/>
</dbReference>
<keyword evidence="8 10" id="KW-1133">Transmembrane helix</keyword>
<evidence type="ECO:0000313" key="12">
    <source>
        <dbReference type="Proteomes" id="UP001280121"/>
    </source>
</evidence>
<name>A0AAD9XHA7_9ROSI</name>
<dbReference type="InterPro" id="IPR004896">
    <property type="entry name" value="PucC-rel"/>
</dbReference>
<dbReference type="GO" id="GO:0008506">
    <property type="term" value="F:sucrose:proton symporter activity"/>
    <property type="evidence" value="ECO:0007669"/>
    <property type="project" value="TreeGrafter"/>
</dbReference>
<evidence type="ECO:0000256" key="1">
    <source>
        <dbReference type="ARBA" id="ARBA00004141"/>
    </source>
</evidence>
<evidence type="ECO:0000256" key="3">
    <source>
        <dbReference type="ARBA" id="ARBA00007134"/>
    </source>
</evidence>
<dbReference type="EMBL" id="JANJYI010000002">
    <property type="protein sequence ID" value="KAK2659237.1"/>
    <property type="molecule type" value="Genomic_DNA"/>
</dbReference>
<evidence type="ECO:0000256" key="6">
    <source>
        <dbReference type="ARBA" id="ARBA00022692"/>
    </source>
</evidence>
<evidence type="ECO:0008006" key="13">
    <source>
        <dbReference type="Google" id="ProtNLM"/>
    </source>
</evidence>